<reference evidence="3" key="2">
    <citation type="submission" date="2023-12" db="EMBL/GenBank/DDBJ databases">
        <authorList>
            <person name="Sun Q."/>
            <person name="Inoue M."/>
        </authorList>
    </citation>
    <scope>NUCLEOTIDE SEQUENCE</scope>
    <source>
        <strain evidence="3">JCM 17590</strain>
    </source>
</reference>
<dbReference type="PANTHER" id="PTHR30531:SF12">
    <property type="entry name" value="FLAGELLAR BIOSYNTHETIC PROTEIN FLHB"/>
    <property type="match status" value="1"/>
</dbReference>
<keyword evidence="4" id="KW-1185">Reference proteome</keyword>
<comment type="caution">
    <text evidence="3">The sequence shown here is derived from an EMBL/GenBank/DDBJ whole genome shotgun (WGS) entry which is preliminary data.</text>
</comment>
<evidence type="ECO:0000313" key="4">
    <source>
        <dbReference type="Proteomes" id="UP001415169"/>
    </source>
</evidence>
<reference evidence="3" key="1">
    <citation type="journal article" date="2014" name="Int. J. Syst. Evol. Microbiol.">
        <title>Complete genome of a new Firmicutes species belonging to the dominant human colonic microbiota ('Ruminococcus bicirculans') reveals two chromosomes and a selective capacity to utilize plant glucans.</title>
        <authorList>
            <consortium name="NISC Comparative Sequencing Program"/>
            <person name="Wegmann U."/>
            <person name="Louis P."/>
            <person name="Goesmann A."/>
            <person name="Henrissat B."/>
            <person name="Duncan S.H."/>
            <person name="Flint H.J."/>
        </authorList>
    </citation>
    <scope>NUCLEOTIDE SEQUENCE</scope>
    <source>
        <strain evidence="3">JCM 17590</strain>
    </source>
</reference>
<feature type="compositionally biased region" description="Basic and acidic residues" evidence="1">
    <location>
        <begin position="1"/>
        <end position="16"/>
    </location>
</feature>
<keyword evidence="2" id="KW-0472">Membrane</keyword>
<dbReference type="Proteomes" id="UP001415169">
    <property type="component" value="Unassembled WGS sequence"/>
</dbReference>
<feature type="transmembrane region" description="Helical" evidence="2">
    <location>
        <begin position="184"/>
        <end position="206"/>
    </location>
</feature>
<dbReference type="InterPro" id="IPR029025">
    <property type="entry name" value="T3SS_substrate_exporter_C"/>
</dbReference>
<protein>
    <submittedName>
        <fullName evidence="3">Flagellar biosynthesis protein FlhB</fullName>
    </submittedName>
</protein>
<dbReference type="Pfam" id="PF01312">
    <property type="entry name" value="Bac_export_2"/>
    <property type="match status" value="1"/>
</dbReference>
<dbReference type="RefSeq" id="WP_344790787.1">
    <property type="nucleotide sequence ID" value="NZ_BAABBV010000001.1"/>
</dbReference>
<dbReference type="EMBL" id="BAABBV010000001">
    <property type="protein sequence ID" value="GAA4158493.1"/>
    <property type="molecule type" value="Genomic_DNA"/>
</dbReference>
<accession>A0ABP7ZI67</accession>
<dbReference type="PANTHER" id="PTHR30531">
    <property type="entry name" value="FLAGELLAR BIOSYNTHETIC PROTEIN FLHB"/>
    <property type="match status" value="1"/>
</dbReference>
<keyword evidence="2" id="KW-0812">Transmembrane</keyword>
<evidence type="ECO:0000256" key="2">
    <source>
        <dbReference type="SAM" id="Phobius"/>
    </source>
</evidence>
<dbReference type="SUPFAM" id="SSF160544">
    <property type="entry name" value="EscU C-terminal domain-like"/>
    <property type="match status" value="1"/>
</dbReference>
<feature type="transmembrane region" description="Helical" evidence="2">
    <location>
        <begin position="85"/>
        <end position="106"/>
    </location>
</feature>
<name>A0ABP7ZI67_9MICO</name>
<sequence length="365" mass="38517">MSDAQERTEKATERHLKEVRRKGRLTHSHDLPSWVALGASALTIPLVVGNAAQASVAQLLGVANVIADPDPARAVDALATGLSSVVPSLGALLGVAVLAIIASTLIQGGFRFRAPQFKGENLNLAKGVTRLFGGQAMWQGAKSLLKAGGVGLALWLVVRALEPELLASGARSTSSLVGVAEKSVTWLLIAAIAAGLVIAAFDVLVVMRRNRKQTMMTKREVRDEMKNTEGDPLVRQQRRARHLAATRGSMVQAVESASVVLVNPTTYAVALLYEPGASAPRVVAKGQGELAARIRETATKHRVPLVRDVPLTRALHAQVAVGREIPPEFFTPIAQVLAFVAMLKTRGAASGVRDNPHAAQPGAAS</sequence>
<feature type="region of interest" description="Disordered" evidence="1">
    <location>
        <begin position="1"/>
        <end position="24"/>
    </location>
</feature>
<dbReference type="InterPro" id="IPR006135">
    <property type="entry name" value="T3SS_substrate_exporter"/>
</dbReference>
<organism evidence="3 4">
    <name type="scientific">Gryllotalpicola daejeonensis</name>
    <dbReference type="NCBI Taxonomy" id="993087"/>
    <lineage>
        <taxon>Bacteria</taxon>
        <taxon>Bacillati</taxon>
        <taxon>Actinomycetota</taxon>
        <taxon>Actinomycetes</taxon>
        <taxon>Micrococcales</taxon>
        <taxon>Microbacteriaceae</taxon>
        <taxon>Gryllotalpicola</taxon>
    </lineage>
</organism>
<keyword evidence="3" id="KW-0966">Cell projection</keyword>
<keyword evidence="3" id="KW-0969">Cilium</keyword>
<proteinExistence type="predicted"/>
<dbReference type="PRINTS" id="PR00950">
    <property type="entry name" value="TYPE3IMSPROT"/>
</dbReference>
<keyword evidence="3" id="KW-0282">Flagellum</keyword>
<evidence type="ECO:0000256" key="1">
    <source>
        <dbReference type="SAM" id="MobiDB-lite"/>
    </source>
</evidence>
<evidence type="ECO:0000313" key="3">
    <source>
        <dbReference type="EMBL" id="GAA4158493.1"/>
    </source>
</evidence>
<gene>
    <name evidence="3" type="primary">flhB</name>
    <name evidence="3" type="ORF">GCM10022286_11450</name>
</gene>
<dbReference type="Gene3D" id="3.40.1690.10">
    <property type="entry name" value="secretion proteins EscU"/>
    <property type="match status" value="1"/>
</dbReference>
<keyword evidence="2" id="KW-1133">Transmembrane helix</keyword>